<keyword evidence="9" id="KW-1185">Reference proteome</keyword>
<feature type="domain" description="Zn(2)-C6 fungal-type" evidence="7">
    <location>
        <begin position="19"/>
        <end position="45"/>
    </location>
</feature>
<dbReference type="GO" id="GO:0008270">
    <property type="term" value="F:zinc ion binding"/>
    <property type="evidence" value="ECO:0007669"/>
    <property type="project" value="InterPro"/>
</dbReference>
<dbReference type="Pfam" id="PF00172">
    <property type="entry name" value="Zn_clus"/>
    <property type="match status" value="1"/>
</dbReference>
<comment type="caution">
    <text evidence="8">The sequence shown here is derived from an EMBL/GenBank/DDBJ whole genome shotgun (WGS) entry which is preliminary data.</text>
</comment>
<dbReference type="Gene3D" id="4.10.240.10">
    <property type="entry name" value="Zn(2)-C6 fungal-type DNA-binding domain"/>
    <property type="match status" value="1"/>
</dbReference>
<dbReference type="GO" id="GO:0003677">
    <property type="term" value="F:DNA binding"/>
    <property type="evidence" value="ECO:0007669"/>
    <property type="project" value="UniProtKB-KW"/>
</dbReference>
<keyword evidence="6" id="KW-0539">Nucleus</keyword>
<proteinExistence type="predicted"/>
<dbReference type="InterPro" id="IPR021858">
    <property type="entry name" value="Fun_TF"/>
</dbReference>
<evidence type="ECO:0000256" key="2">
    <source>
        <dbReference type="ARBA" id="ARBA00022833"/>
    </source>
</evidence>
<dbReference type="SUPFAM" id="SSF57701">
    <property type="entry name" value="Zn2/Cys6 DNA-binding domain"/>
    <property type="match status" value="1"/>
</dbReference>
<dbReference type="Proteomes" id="UP000178129">
    <property type="component" value="Unassembled WGS sequence"/>
</dbReference>
<dbReference type="PANTHER" id="PTHR36206">
    <property type="entry name" value="ASPERCRYPTIN BIOSYNTHESIS CLUSTER-SPECIFIC TRANSCRIPTION REGULATOR ATNN-RELATED"/>
    <property type="match status" value="1"/>
</dbReference>
<evidence type="ECO:0000256" key="4">
    <source>
        <dbReference type="ARBA" id="ARBA00023125"/>
    </source>
</evidence>
<dbReference type="InterPro" id="IPR036864">
    <property type="entry name" value="Zn2-C6_fun-type_DNA-bd_sf"/>
</dbReference>
<sequence length="535" mass="60117">MSELGKKRARKPKTKTGIRRVKCDEDKPSCLRCTSTGRKCDGYKSTSSLIESQDHSQQYGLSLASMGTGIRNISSVLLKDEEERRAFDFFRHRTAADLSGFFPSQFWDGLLLKASHSEPAILHAVIALGTLHEMFQDGKSGVSLDVLTSEKRKFALQQSNMAIGYLTRPSSNCTPRSSEAVLMACLLFICLEVFQGNHNSAIAHLDSGLKILRSMGCSKPHAHAKFTSAHVNGAEQNDLMYLFCRLDIQASTYLPGRQTLYDLPTGGRPFLLAIRVPESFSSISEANISLHIQVCEVVRFIHPARQYRESAELLDLDMPLGVLFASPLSKELLATQKERTKQLDRWLNTMNAFLKDPKVVLGPQDLRGAVLLKMQQITTSIMLASTIFNDQTEYDRLTPDFERVIVLASNLLMCPINSTEKVEQKPYCSFDMGVVPSLYNAACRCRDPFIRRRAISLLEHSARREGIWGSDVSAAVAKRIMEIEEQDLGSVVSAKCVPMEARIHNLDKTFVSGERKCFVRFQNGRMEFIEEWITW</sequence>
<keyword evidence="5" id="KW-0804">Transcription</keyword>
<evidence type="ECO:0000313" key="8">
    <source>
        <dbReference type="EMBL" id="CZT06763.1"/>
    </source>
</evidence>
<reference evidence="9" key="1">
    <citation type="submission" date="2016-03" db="EMBL/GenBank/DDBJ databases">
        <authorList>
            <person name="Ploux O."/>
        </authorList>
    </citation>
    <scope>NUCLEOTIDE SEQUENCE [LARGE SCALE GENOMIC DNA]</scope>
    <source>
        <strain evidence="9">UK7</strain>
    </source>
</reference>
<dbReference type="CDD" id="cd12148">
    <property type="entry name" value="fungal_TF_MHR"/>
    <property type="match status" value="1"/>
</dbReference>
<dbReference type="GO" id="GO:0000981">
    <property type="term" value="F:DNA-binding transcription factor activity, RNA polymerase II-specific"/>
    <property type="evidence" value="ECO:0007669"/>
    <property type="project" value="InterPro"/>
</dbReference>
<dbReference type="InterPro" id="IPR001138">
    <property type="entry name" value="Zn2Cys6_DnaBD"/>
</dbReference>
<gene>
    <name evidence="8" type="ORF">RCO7_07234</name>
</gene>
<evidence type="ECO:0000256" key="1">
    <source>
        <dbReference type="ARBA" id="ARBA00022723"/>
    </source>
</evidence>
<organism evidence="8 9">
    <name type="scientific">Rhynchosporium graminicola</name>
    <dbReference type="NCBI Taxonomy" id="2792576"/>
    <lineage>
        <taxon>Eukaryota</taxon>
        <taxon>Fungi</taxon>
        <taxon>Dikarya</taxon>
        <taxon>Ascomycota</taxon>
        <taxon>Pezizomycotina</taxon>
        <taxon>Leotiomycetes</taxon>
        <taxon>Helotiales</taxon>
        <taxon>Ploettnerulaceae</taxon>
        <taxon>Rhynchosporium</taxon>
    </lineage>
</organism>
<evidence type="ECO:0000259" key="7">
    <source>
        <dbReference type="Pfam" id="PF00172"/>
    </source>
</evidence>
<evidence type="ECO:0000256" key="3">
    <source>
        <dbReference type="ARBA" id="ARBA00023015"/>
    </source>
</evidence>
<protein>
    <recommendedName>
        <fullName evidence="7">Zn(2)-C6 fungal-type domain-containing protein</fullName>
    </recommendedName>
</protein>
<dbReference type="EMBL" id="FJUW01000040">
    <property type="protein sequence ID" value="CZT06763.1"/>
    <property type="molecule type" value="Genomic_DNA"/>
</dbReference>
<dbReference type="STRING" id="914237.A0A1E1L889"/>
<keyword evidence="4" id="KW-0238">DNA-binding</keyword>
<keyword evidence="3" id="KW-0805">Transcription regulation</keyword>
<keyword evidence="2" id="KW-0862">Zinc</keyword>
<name>A0A1E1L889_9HELO</name>
<dbReference type="InterPro" id="IPR052360">
    <property type="entry name" value="Transcr_Regulatory_Proteins"/>
</dbReference>
<dbReference type="Pfam" id="PF11951">
    <property type="entry name" value="Fungal_trans_2"/>
    <property type="match status" value="1"/>
</dbReference>
<accession>A0A1E1L889</accession>
<dbReference type="AlphaFoldDB" id="A0A1E1L889"/>
<evidence type="ECO:0000256" key="6">
    <source>
        <dbReference type="ARBA" id="ARBA00023242"/>
    </source>
</evidence>
<dbReference type="PANTHER" id="PTHR36206:SF12">
    <property type="entry name" value="ASPERCRYPTIN BIOSYNTHESIS CLUSTER-SPECIFIC TRANSCRIPTION REGULATOR ATNN-RELATED"/>
    <property type="match status" value="1"/>
</dbReference>
<keyword evidence="1" id="KW-0479">Metal-binding</keyword>
<dbReference type="InParanoid" id="A0A1E1L889"/>
<dbReference type="CDD" id="cd00067">
    <property type="entry name" value="GAL4"/>
    <property type="match status" value="1"/>
</dbReference>
<evidence type="ECO:0000256" key="5">
    <source>
        <dbReference type="ARBA" id="ARBA00023163"/>
    </source>
</evidence>
<evidence type="ECO:0000313" key="9">
    <source>
        <dbReference type="Proteomes" id="UP000178129"/>
    </source>
</evidence>